<sequence length="331" mass="36433">MGFEVLWIERETRFEVAPDETVLDAALRQGVALPHECTFGGCGTCRMQVRDGTVDYEELPMALTEDEVARGVGLACQARPRSDLVISVMPPGHCSDPVQVEATVLGVVSLGHDVTHLQLQLPDGQELIYQPGQYMNVHLPDGRCRSFSMASRPDAQRVDFHVRRIPGGHFTDGQIAALRPGDRLPVEIPLGSFRLHKEDERPLVMVATGTGLAPIKSMLESLMDDDDCPPVHLYWGARTPDDLYLHDAIAAWAERLYEFRYVPVLSRAGSGWNGRTGYVQDAVLADLDDLSEPAFYLCGSPAMIADAKAAFIGRGASVDHIYSDSFVFQPR</sequence>
<evidence type="ECO:0000313" key="6">
    <source>
        <dbReference type="EMBL" id="GLS15173.1"/>
    </source>
</evidence>
<dbReference type="InterPro" id="IPR001709">
    <property type="entry name" value="Flavoprot_Pyr_Nucl_cyt_Rdtase"/>
</dbReference>
<gene>
    <name evidence="6" type="ORF">GCM10007935_26060</name>
</gene>
<dbReference type="SUPFAM" id="SSF63380">
    <property type="entry name" value="Riboflavin synthase domain-like"/>
    <property type="match status" value="1"/>
</dbReference>
<dbReference type="Gene3D" id="3.40.50.80">
    <property type="entry name" value="Nucleotide-binding domain of ferredoxin-NADP reductase (FNR) module"/>
    <property type="match status" value="1"/>
</dbReference>
<organism evidence="6 7">
    <name type="scientific">Hydrogenophaga electricum</name>
    <dbReference type="NCBI Taxonomy" id="1230953"/>
    <lineage>
        <taxon>Bacteria</taxon>
        <taxon>Pseudomonadati</taxon>
        <taxon>Pseudomonadota</taxon>
        <taxon>Betaproteobacteria</taxon>
        <taxon>Burkholderiales</taxon>
        <taxon>Comamonadaceae</taxon>
        <taxon>Hydrogenophaga</taxon>
    </lineage>
</organism>
<dbReference type="Gene3D" id="3.10.20.30">
    <property type="match status" value="1"/>
</dbReference>
<evidence type="ECO:0000256" key="1">
    <source>
        <dbReference type="ARBA" id="ARBA00001974"/>
    </source>
</evidence>
<dbReference type="SUPFAM" id="SSF54292">
    <property type="entry name" value="2Fe-2S ferredoxin-like"/>
    <property type="match status" value="1"/>
</dbReference>
<dbReference type="InterPro" id="IPR017927">
    <property type="entry name" value="FAD-bd_FR_type"/>
</dbReference>
<keyword evidence="2" id="KW-0411">Iron-sulfur</keyword>
<comment type="cofactor">
    <cofactor evidence="3">
        <name>[2Fe-2S] cluster</name>
        <dbReference type="ChEBI" id="CHEBI:190135"/>
    </cofactor>
</comment>
<dbReference type="Proteomes" id="UP001156903">
    <property type="component" value="Unassembled WGS sequence"/>
</dbReference>
<reference evidence="7" key="1">
    <citation type="journal article" date="2019" name="Int. J. Syst. Evol. Microbiol.">
        <title>The Global Catalogue of Microorganisms (GCM) 10K type strain sequencing project: providing services to taxonomists for standard genome sequencing and annotation.</title>
        <authorList>
            <consortium name="The Broad Institute Genomics Platform"/>
            <consortium name="The Broad Institute Genome Sequencing Center for Infectious Disease"/>
            <person name="Wu L."/>
            <person name="Ma J."/>
        </authorList>
    </citation>
    <scope>NUCLEOTIDE SEQUENCE [LARGE SCALE GENOMIC DNA]</scope>
    <source>
        <strain evidence="7">NBRC 109341</strain>
    </source>
</reference>
<evidence type="ECO:0000313" key="7">
    <source>
        <dbReference type="Proteomes" id="UP001156903"/>
    </source>
</evidence>
<dbReference type="PANTHER" id="PTHR47354:SF5">
    <property type="entry name" value="PROTEIN RFBI"/>
    <property type="match status" value="1"/>
</dbReference>
<dbReference type="InterPro" id="IPR001041">
    <property type="entry name" value="2Fe-2S_ferredoxin-type"/>
</dbReference>
<dbReference type="EMBL" id="BSPB01000021">
    <property type="protein sequence ID" value="GLS15173.1"/>
    <property type="molecule type" value="Genomic_DNA"/>
</dbReference>
<proteinExistence type="predicted"/>
<dbReference type="Pfam" id="PF00111">
    <property type="entry name" value="Fer2"/>
    <property type="match status" value="1"/>
</dbReference>
<keyword evidence="2" id="KW-0408">Iron</keyword>
<dbReference type="CDD" id="cd06189">
    <property type="entry name" value="flavin_oxioreductase"/>
    <property type="match status" value="1"/>
</dbReference>
<name>A0ABQ6C6D4_9BURK</name>
<accession>A0ABQ6C6D4</accession>
<dbReference type="PROSITE" id="PS51085">
    <property type="entry name" value="2FE2S_FER_2"/>
    <property type="match status" value="1"/>
</dbReference>
<dbReference type="CDD" id="cd00207">
    <property type="entry name" value="fer2"/>
    <property type="match status" value="1"/>
</dbReference>
<evidence type="ECO:0000259" key="4">
    <source>
        <dbReference type="PROSITE" id="PS51085"/>
    </source>
</evidence>
<dbReference type="PROSITE" id="PS00197">
    <property type="entry name" value="2FE2S_FER_1"/>
    <property type="match status" value="1"/>
</dbReference>
<feature type="domain" description="2Fe-2S ferredoxin-type" evidence="4">
    <location>
        <begin position="3"/>
        <end position="92"/>
    </location>
</feature>
<dbReference type="InterPro" id="IPR039261">
    <property type="entry name" value="FNR_nucleotide-bd"/>
</dbReference>
<dbReference type="PROSITE" id="PS51384">
    <property type="entry name" value="FAD_FR"/>
    <property type="match status" value="1"/>
</dbReference>
<dbReference type="Pfam" id="PF00175">
    <property type="entry name" value="NAD_binding_1"/>
    <property type="match status" value="1"/>
</dbReference>
<comment type="cofactor">
    <cofactor evidence="1">
        <name>FAD</name>
        <dbReference type="ChEBI" id="CHEBI:57692"/>
    </cofactor>
</comment>
<dbReference type="SUPFAM" id="SSF52343">
    <property type="entry name" value="Ferredoxin reductase-like, C-terminal NADP-linked domain"/>
    <property type="match status" value="1"/>
</dbReference>
<dbReference type="InterPro" id="IPR012675">
    <property type="entry name" value="Beta-grasp_dom_sf"/>
</dbReference>
<feature type="domain" description="FAD-binding FR-type" evidence="5">
    <location>
        <begin position="97"/>
        <end position="196"/>
    </location>
</feature>
<comment type="caution">
    <text evidence="6">The sequence shown here is derived from an EMBL/GenBank/DDBJ whole genome shotgun (WGS) entry which is preliminary data.</text>
</comment>
<evidence type="ECO:0000256" key="3">
    <source>
        <dbReference type="ARBA" id="ARBA00034078"/>
    </source>
</evidence>
<dbReference type="Pfam" id="PF00970">
    <property type="entry name" value="FAD_binding_6"/>
    <property type="match status" value="1"/>
</dbReference>
<keyword evidence="2" id="KW-0001">2Fe-2S</keyword>
<keyword evidence="7" id="KW-1185">Reference proteome</keyword>
<dbReference type="Gene3D" id="2.40.30.10">
    <property type="entry name" value="Translation factors"/>
    <property type="match status" value="1"/>
</dbReference>
<dbReference type="InterPro" id="IPR036010">
    <property type="entry name" value="2Fe-2S_ferredoxin-like_sf"/>
</dbReference>
<dbReference type="PRINTS" id="PR00410">
    <property type="entry name" value="PHEHYDRXLASE"/>
</dbReference>
<dbReference type="InterPro" id="IPR050415">
    <property type="entry name" value="MRET"/>
</dbReference>
<protein>
    <submittedName>
        <fullName evidence="6">CDP-6-deoxy-delta-3,4-glucoseen reductase</fullName>
    </submittedName>
</protein>
<dbReference type="InterPro" id="IPR006058">
    <property type="entry name" value="2Fe2S_fd_BS"/>
</dbReference>
<dbReference type="InterPro" id="IPR001433">
    <property type="entry name" value="OxRdtase_FAD/NAD-bd"/>
</dbReference>
<dbReference type="PRINTS" id="PR00371">
    <property type="entry name" value="FPNCR"/>
</dbReference>
<dbReference type="RefSeq" id="WP_284308160.1">
    <property type="nucleotide sequence ID" value="NZ_BSPB01000021.1"/>
</dbReference>
<keyword evidence="2" id="KW-0479">Metal-binding</keyword>
<dbReference type="PANTHER" id="PTHR47354">
    <property type="entry name" value="NADH OXIDOREDUCTASE HCR"/>
    <property type="match status" value="1"/>
</dbReference>
<evidence type="ECO:0000256" key="2">
    <source>
        <dbReference type="ARBA" id="ARBA00022714"/>
    </source>
</evidence>
<dbReference type="InterPro" id="IPR017938">
    <property type="entry name" value="Riboflavin_synthase-like_b-brl"/>
</dbReference>
<evidence type="ECO:0000259" key="5">
    <source>
        <dbReference type="PROSITE" id="PS51384"/>
    </source>
</evidence>
<dbReference type="InterPro" id="IPR008333">
    <property type="entry name" value="Cbr1-like_FAD-bd_dom"/>
</dbReference>